<dbReference type="CDD" id="cd17738">
    <property type="entry name" value="BRCT_TopBP1_rpt7"/>
    <property type="match status" value="1"/>
</dbReference>
<sequence>MTIPICVATRRDGKTLVTGLWVDHSVDIGMPVDPTSIMYRPLRDLNGILGAKSLVVCLTGYQRQDRDDIMTMVGLMGANFSKPLVANKVTHLVCYRFEGEKYELAKKMKKIKLINHQWLEDCLKAWEILPEANYDKSGYELEKMEAEAKDSEEEANDISKMQHVERIMNASPRKLQTEMACAQKSPISKEEISKNVLDASASKGLSNVGNTNDMVITNRKEIISDQGSTLHDIHEKHSEVPGSRDSRISDVSCGEASEQPSKTFKRTPVSAKVGHGLASTSGSTKRSPYSDAVKLSSTSYTKKMPRRTTLSMHSGEMASNTSLDKFNASDGFGISSSKIEQAEDGTGSGCAKTPLKGIDLCHQEGLSATLPEKRKLDVSCGSSKSQKMSHNPKAFIAEGLLVSNRTEGLEPASLIDGPSEINNCLSVGNNAHCLDEHAALRPVPVNISATKSPSFNRRLSPHDMTTESVASEIRQDGNAKEAPQTLSIGLKKTSLAGKLDVEDVAMSRQEHAVSEVREPQNKLQDADVSSPRIRGLEYEKSNTAPNLNLLNEGNAESLSKPLRRKMIAKKSLGSRQKLGKSNTANKKGSIYSNKTASHVDAVTCSIVGEETADHKKFVNSEKLEMVPPTVDVDEAKGMETSNVSKYGNEVENKTLSMYDETEAPDDKDEREFEASVIGERPEEVGPANMVDKVTEEKSEDANCITKKTKAKTLGMHDHTMTSGEDESGSELEKAVSGKNTELDKLNCKQNVGKGKITKGKKYPLSKSKKKTVPSVMETRKSNEDVTGEKTKSKKKNEKMEMEKERCISYPAGKTKRTVPVNKSENSMEVEKENRPTSVGDKNVSYSKQWVGKVASKSTRTPMKIDVKAGDTSWDSVQVERVLKVQTESVWFILSGHKLQRKEFQKIIRRLKGRVCRDSHQWSYQATHFIVPDPIRRTEKFFAAAASGRWILKTDYLTSSNQEGSFLAEEPYEWHKNGLNEDGAINLEAPRKWRLLRERTGHGAFYGMRIVIYGECIAPPLDTLKRVVNAGDGIILATSPPYTRFLKSGIDFAIVSPGMPRVDIWVQEFLRHEIPCVVADYLVEYVCKPGYSLERHVQYNTHTWVEKSFANLLSRSEEVVEGQRPHEDYDDSDLPCQVCGSRDRGEVMLICGDENGTTGCGIGTHIDCCDPPLEDVPEEDWFCPKCSNKSTKKGTSLSKSK</sequence>
<keyword evidence="5" id="KW-0175">Coiled coil</keyword>
<evidence type="ECO:0000259" key="7">
    <source>
        <dbReference type="PROSITE" id="PS50016"/>
    </source>
</evidence>
<keyword evidence="10" id="KW-1185">Reference proteome</keyword>
<feature type="compositionally biased region" description="Basic residues" evidence="6">
    <location>
        <begin position="755"/>
        <end position="771"/>
    </location>
</feature>
<dbReference type="PANTHER" id="PTHR47181:SF2">
    <property type="entry name" value="BRCA1 C TERMINUS DOMAIN CONTAINING PROTEIN, EXPRESSED"/>
    <property type="match status" value="1"/>
</dbReference>
<dbReference type="InterPro" id="IPR001357">
    <property type="entry name" value="BRCT_dom"/>
</dbReference>
<reference evidence="9 10" key="1">
    <citation type="submission" date="2019-09" db="EMBL/GenBank/DDBJ databases">
        <title>A chromosome-level genome assembly of the Chinese tupelo Nyssa sinensis.</title>
        <authorList>
            <person name="Yang X."/>
            <person name="Kang M."/>
            <person name="Yang Y."/>
            <person name="Xiong H."/>
            <person name="Wang M."/>
            <person name="Zhang Z."/>
            <person name="Wang Z."/>
            <person name="Wu H."/>
            <person name="Ma T."/>
            <person name="Liu J."/>
            <person name="Xi Z."/>
        </authorList>
    </citation>
    <scope>NUCLEOTIDE SEQUENCE [LARGE SCALE GENOMIC DNA]</scope>
    <source>
        <strain evidence="9">J267</strain>
        <tissue evidence="9">Leaf</tissue>
    </source>
</reference>
<evidence type="ECO:0000313" key="9">
    <source>
        <dbReference type="EMBL" id="KAA8549098.1"/>
    </source>
</evidence>
<feature type="domain" description="BRCT" evidence="8">
    <location>
        <begin position="891"/>
        <end position="973"/>
    </location>
</feature>
<evidence type="ECO:0000256" key="5">
    <source>
        <dbReference type="SAM" id="Coils"/>
    </source>
</evidence>
<dbReference type="GO" id="GO:0008270">
    <property type="term" value="F:zinc ion binding"/>
    <property type="evidence" value="ECO:0007669"/>
    <property type="project" value="UniProtKB-KW"/>
</dbReference>
<keyword evidence="1" id="KW-0479">Metal-binding</keyword>
<feature type="region of interest" description="Disordered" evidence="6">
    <location>
        <begin position="754"/>
        <end position="803"/>
    </location>
</feature>
<dbReference type="InterPro" id="IPR036420">
    <property type="entry name" value="BRCT_dom_sf"/>
</dbReference>
<keyword evidence="3" id="KW-0862">Zinc</keyword>
<evidence type="ECO:0000313" key="10">
    <source>
        <dbReference type="Proteomes" id="UP000325577"/>
    </source>
</evidence>
<dbReference type="AlphaFoldDB" id="A0A5J5C1E9"/>
<dbReference type="SMART" id="SM00292">
    <property type="entry name" value="BRCT"/>
    <property type="match status" value="3"/>
</dbReference>
<accession>A0A5J5C1E9</accession>
<feature type="region of interest" description="Disordered" evidence="6">
    <location>
        <begin position="717"/>
        <end position="738"/>
    </location>
</feature>
<dbReference type="InterPro" id="IPR011011">
    <property type="entry name" value="Znf_FYVE_PHD"/>
</dbReference>
<evidence type="ECO:0000256" key="4">
    <source>
        <dbReference type="PROSITE-ProRule" id="PRU00146"/>
    </source>
</evidence>
<dbReference type="Pfam" id="PF12738">
    <property type="entry name" value="PTCB-BRCT"/>
    <property type="match status" value="1"/>
</dbReference>
<dbReference type="PROSITE" id="PS50172">
    <property type="entry name" value="BRCT"/>
    <property type="match status" value="2"/>
</dbReference>
<dbReference type="InterPro" id="IPR013083">
    <property type="entry name" value="Znf_RING/FYVE/PHD"/>
</dbReference>
<dbReference type="SUPFAM" id="SSF52113">
    <property type="entry name" value="BRCT domain"/>
    <property type="match status" value="2"/>
</dbReference>
<feature type="region of interest" description="Disordered" evidence="6">
    <location>
        <begin position="815"/>
        <end position="842"/>
    </location>
</feature>
<dbReference type="PROSITE" id="PS50016">
    <property type="entry name" value="ZF_PHD_2"/>
    <property type="match status" value="1"/>
</dbReference>
<organism evidence="9 10">
    <name type="scientific">Nyssa sinensis</name>
    <dbReference type="NCBI Taxonomy" id="561372"/>
    <lineage>
        <taxon>Eukaryota</taxon>
        <taxon>Viridiplantae</taxon>
        <taxon>Streptophyta</taxon>
        <taxon>Embryophyta</taxon>
        <taxon>Tracheophyta</taxon>
        <taxon>Spermatophyta</taxon>
        <taxon>Magnoliopsida</taxon>
        <taxon>eudicotyledons</taxon>
        <taxon>Gunneridae</taxon>
        <taxon>Pentapetalae</taxon>
        <taxon>asterids</taxon>
        <taxon>Cornales</taxon>
        <taxon>Nyssaceae</taxon>
        <taxon>Nyssa</taxon>
    </lineage>
</organism>
<proteinExistence type="predicted"/>
<feature type="domain" description="PHD-type" evidence="7">
    <location>
        <begin position="1132"/>
        <end position="1188"/>
    </location>
</feature>
<dbReference type="OrthoDB" id="1935339at2759"/>
<dbReference type="Pfam" id="PF00628">
    <property type="entry name" value="PHD"/>
    <property type="match status" value="1"/>
</dbReference>
<evidence type="ECO:0008006" key="11">
    <source>
        <dbReference type="Google" id="ProtNLM"/>
    </source>
</evidence>
<feature type="domain" description="BRCT" evidence="8">
    <location>
        <begin position="52"/>
        <end position="136"/>
    </location>
</feature>
<dbReference type="Proteomes" id="UP000325577">
    <property type="component" value="Linkage Group LG0"/>
</dbReference>
<dbReference type="SUPFAM" id="SSF57903">
    <property type="entry name" value="FYVE/PHD zinc finger"/>
    <property type="match status" value="1"/>
</dbReference>
<feature type="compositionally biased region" description="Basic and acidic residues" evidence="6">
    <location>
        <begin position="235"/>
        <end position="248"/>
    </location>
</feature>
<evidence type="ECO:0000256" key="3">
    <source>
        <dbReference type="ARBA" id="ARBA00022833"/>
    </source>
</evidence>
<dbReference type="InterPro" id="IPR001965">
    <property type="entry name" value="Znf_PHD"/>
</dbReference>
<name>A0A5J5C1E9_9ASTE</name>
<evidence type="ECO:0000256" key="6">
    <source>
        <dbReference type="SAM" id="MobiDB-lite"/>
    </source>
</evidence>
<dbReference type="Pfam" id="PF00533">
    <property type="entry name" value="BRCT"/>
    <property type="match status" value="1"/>
</dbReference>
<feature type="compositionally biased region" description="Basic and acidic residues" evidence="6">
    <location>
        <begin position="777"/>
        <end position="790"/>
    </location>
</feature>
<keyword evidence="2 4" id="KW-0863">Zinc-finger</keyword>
<dbReference type="Gene3D" id="3.40.50.10190">
    <property type="entry name" value="BRCT domain"/>
    <property type="match status" value="3"/>
</dbReference>
<feature type="coiled-coil region" evidence="5">
    <location>
        <begin position="134"/>
        <end position="161"/>
    </location>
</feature>
<evidence type="ECO:0000256" key="1">
    <source>
        <dbReference type="ARBA" id="ARBA00022723"/>
    </source>
</evidence>
<dbReference type="PANTHER" id="PTHR47181">
    <property type="entry name" value="BRCA1 C TERMINUS DOMAIN CONTAINING PROTEIN, EXPRESSED"/>
    <property type="match status" value="1"/>
</dbReference>
<evidence type="ECO:0000256" key="2">
    <source>
        <dbReference type="ARBA" id="ARBA00022771"/>
    </source>
</evidence>
<dbReference type="EMBL" id="CM018031">
    <property type="protein sequence ID" value="KAA8549098.1"/>
    <property type="molecule type" value="Genomic_DNA"/>
</dbReference>
<dbReference type="InterPro" id="IPR044254">
    <property type="entry name" value="At4g02110-like"/>
</dbReference>
<feature type="region of interest" description="Disordered" evidence="6">
    <location>
        <begin position="235"/>
        <end position="268"/>
    </location>
</feature>
<dbReference type="CDD" id="cd15543">
    <property type="entry name" value="PHD_RSF1"/>
    <property type="match status" value="1"/>
</dbReference>
<dbReference type="SMART" id="SM00249">
    <property type="entry name" value="PHD"/>
    <property type="match status" value="1"/>
</dbReference>
<evidence type="ECO:0000259" key="8">
    <source>
        <dbReference type="PROSITE" id="PS50172"/>
    </source>
</evidence>
<dbReference type="Gene3D" id="3.30.40.10">
    <property type="entry name" value="Zinc/RING finger domain, C3HC4 (zinc finger)"/>
    <property type="match status" value="1"/>
</dbReference>
<gene>
    <name evidence="9" type="ORF">F0562_000782</name>
</gene>
<protein>
    <recommendedName>
        <fullName evidence="11">BRCT domain-containing protein</fullName>
    </recommendedName>
</protein>
<dbReference type="InterPro" id="IPR019787">
    <property type="entry name" value="Znf_PHD-finger"/>
</dbReference>